<comment type="similarity">
    <text evidence="2 13">Belongs to the pyruvate kinase family.</text>
</comment>
<keyword evidence="6" id="KW-0547">Nucleotide-binding</keyword>
<dbReference type="SUPFAM" id="SSF50800">
    <property type="entry name" value="PK beta-barrel domain-like"/>
    <property type="match status" value="1"/>
</dbReference>
<evidence type="ECO:0000256" key="12">
    <source>
        <dbReference type="NCBIfam" id="TIGR01064"/>
    </source>
</evidence>
<keyword evidence="10 13" id="KW-0324">Glycolysis</keyword>
<dbReference type="AlphaFoldDB" id="A0AAI9IAF8"/>
<comment type="pathway">
    <text evidence="1 13">Carbohydrate degradation; glycolysis; pyruvate from D-glyceraldehyde 3-phosphate: step 5/5.</text>
</comment>
<keyword evidence="5" id="KW-0479">Metal-binding</keyword>
<gene>
    <name evidence="16" type="ORF">HFRIS_022018</name>
</gene>
<dbReference type="PRINTS" id="PR01050">
    <property type="entry name" value="PYRUVTKNASE"/>
</dbReference>
<evidence type="ECO:0000256" key="1">
    <source>
        <dbReference type="ARBA" id="ARBA00004997"/>
    </source>
</evidence>
<keyword evidence="4 13" id="KW-0808">Transferase</keyword>
<evidence type="ECO:0000256" key="8">
    <source>
        <dbReference type="ARBA" id="ARBA00022840"/>
    </source>
</evidence>
<dbReference type="InterPro" id="IPR036918">
    <property type="entry name" value="Pyrv_Knase_C_sf"/>
</dbReference>
<organism evidence="16 17">
    <name type="scientific">Herbaspirillum frisingense GSF30</name>
    <dbReference type="NCBI Taxonomy" id="864073"/>
    <lineage>
        <taxon>Bacteria</taxon>
        <taxon>Pseudomonadati</taxon>
        <taxon>Pseudomonadota</taxon>
        <taxon>Betaproteobacteria</taxon>
        <taxon>Burkholderiales</taxon>
        <taxon>Oxalobacteraceae</taxon>
        <taxon>Herbaspirillum</taxon>
    </lineage>
</organism>
<comment type="catalytic activity">
    <reaction evidence="13">
        <text>pyruvate + ATP = phosphoenolpyruvate + ADP + H(+)</text>
        <dbReference type="Rhea" id="RHEA:18157"/>
        <dbReference type="ChEBI" id="CHEBI:15361"/>
        <dbReference type="ChEBI" id="CHEBI:15378"/>
        <dbReference type="ChEBI" id="CHEBI:30616"/>
        <dbReference type="ChEBI" id="CHEBI:58702"/>
        <dbReference type="ChEBI" id="CHEBI:456216"/>
        <dbReference type="EC" id="2.7.1.40"/>
    </reaction>
</comment>
<reference evidence="16 17" key="1">
    <citation type="journal article" date="2013" name="Front. Microbiol.">
        <title>The genome of the endophytic bacterium H. frisingense GSF30(T) identifies diverse strategies in the Herbaspirillum genus to interact with plants.</title>
        <authorList>
            <person name="Straub D."/>
            <person name="Rothballer M."/>
            <person name="Hartmann A."/>
            <person name="Ludewig U."/>
        </authorList>
    </citation>
    <scope>NUCLEOTIDE SEQUENCE [LARGE SCALE GENOMIC DNA]</scope>
    <source>
        <strain evidence="16 17">GSF30</strain>
    </source>
</reference>
<evidence type="ECO:0000313" key="17">
    <source>
        <dbReference type="Proteomes" id="UP000006772"/>
    </source>
</evidence>
<protein>
    <recommendedName>
        <fullName evidence="3 12">Pyruvate kinase</fullName>
        <ecNumber evidence="3 12">2.7.1.40</ecNumber>
    </recommendedName>
</protein>
<dbReference type="InterPro" id="IPR015813">
    <property type="entry name" value="Pyrv/PenolPyrv_kinase-like_dom"/>
</dbReference>
<dbReference type="Pfam" id="PF00224">
    <property type="entry name" value="PK"/>
    <property type="match status" value="1"/>
</dbReference>
<dbReference type="InterPro" id="IPR001697">
    <property type="entry name" value="Pyr_Knase"/>
</dbReference>
<dbReference type="Gene3D" id="2.40.33.10">
    <property type="entry name" value="PK beta-barrel domain-like"/>
    <property type="match status" value="1"/>
</dbReference>
<sequence length="472" mass="50823">MRRQRQAKIVATLGPASATPEMIRALFEAGADVFRFNFSHGSHADHLARYQIVRQVEQEVGRPIAVLADLQGPKLRIGQFAQGRVSVEAGQAFVLDHDATPGDAHRVCLPHPELFEVIGPGQSLLIDDGKVRLQVDSSDGARILTRVVNSGVLSDRKGVNVPDAVLPIPALTAKDRRDLDFALDMGADWIALSFVQRPEDVKEARTLVAGRAAILSKLEKPAALDRLEEIIDVSDAIMVARGDLGVELPPECVPGTQKRILRACRQQGKPVVIATQMLESMISAPVPTRAEVSDVASAIYDGSDAVMLSAESAHGDYPVQAVTMMDRVITEVERDPLYRTLMQAQYAAPQRNRPDAICAALRDVAGILGASATVTYTSSGHTSLRAARERPSAPILCITPQLTTARRLALVWGVHSTISEQMHDESQLVGAACQAAVREGFARKGDQIAITAGMPFGQPGSTNLLRVAEVWG</sequence>
<feature type="domain" description="Pyruvate kinase barrel" evidence="14">
    <location>
        <begin position="5"/>
        <end position="322"/>
    </location>
</feature>
<dbReference type="Pfam" id="PF02887">
    <property type="entry name" value="PK_C"/>
    <property type="match status" value="1"/>
</dbReference>
<dbReference type="InterPro" id="IPR011037">
    <property type="entry name" value="Pyrv_Knase-like_insert_dom_sf"/>
</dbReference>
<dbReference type="Gene3D" id="3.40.1380.20">
    <property type="entry name" value="Pyruvate kinase, C-terminal domain"/>
    <property type="match status" value="1"/>
</dbReference>
<dbReference type="EMBL" id="AEEC02000046">
    <property type="protein sequence ID" value="EOA02535.1"/>
    <property type="molecule type" value="Genomic_DNA"/>
</dbReference>
<evidence type="ECO:0000256" key="11">
    <source>
        <dbReference type="ARBA" id="ARBA00023317"/>
    </source>
</evidence>
<dbReference type="SUPFAM" id="SSF52935">
    <property type="entry name" value="PK C-terminal domain-like"/>
    <property type="match status" value="1"/>
</dbReference>
<keyword evidence="11 16" id="KW-0670">Pyruvate</keyword>
<name>A0AAI9IAF8_9BURK</name>
<dbReference type="GO" id="GO:0000287">
    <property type="term" value="F:magnesium ion binding"/>
    <property type="evidence" value="ECO:0007669"/>
    <property type="project" value="UniProtKB-UniRule"/>
</dbReference>
<dbReference type="InterPro" id="IPR015795">
    <property type="entry name" value="Pyrv_Knase_C"/>
</dbReference>
<dbReference type="Gene3D" id="3.20.20.60">
    <property type="entry name" value="Phosphoenolpyruvate-binding domains"/>
    <property type="match status" value="1"/>
</dbReference>
<evidence type="ECO:0000256" key="4">
    <source>
        <dbReference type="ARBA" id="ARBA00022679"/>
    </source>
</evidence>
<comment type="caution">
    <text evidence="16">The sequence shown here is derived from an EMBL/GenBank/DDBJ whole genome shotgun (WGS) entry which is preliminary data.</text>
</comment>
<evidence type="ECO:0000259" key="14">
    <source>
        <dbReference type="Pfam" id="PF00224"/>
    </source>
</evidence>
<dbReference type="GO" id="GO:0004743">
    <property type="term" value="F:pyruvate kinase activity"/>
    <property type="evidence" value="ECO:0007669"/>
    <property type="project" value="UniProtKB-UniRule"/>
</dbReference>
<dbReference type="NCBIfam" id="TIGR01064">
    <property type="entry name" value="pyruv_kin"/>
    <property type="match status" value="1"/>
</dbReference>
<dbReference type="SUPFAM" id="SSF51621">
    <property type="entry name" value="Phosphoenolpyruvate/pyruvate domain"/>
    <property type="match status" value="1"/>
</dbReference>
<evidence type="ECO:0000313" key="16">
    <source>
        <dbReference type="EMBL" id="EOA02535.1"/>
    </source>
</evidence>
<proteinExistence type="inferred from homology"/>
<evidence type="ECO:0000256" key="3">
    <source>
        <dbReference type="ARBA" id="ARBA00012142"/>
    </source>
</evidence>
<dbReference type="RefSeq" id="WP_006465204.1">
    <property type="nucleotide sequence ID" value="NZ_AEEC02000046.1"/>
</dbReference>
<evidence type="ECO:0000259" key="15">
    <source>
        <dbReference type="Pfam" id="PF02887"/>
    </source>
</evidence>
<dbReference type="NCBIfam" id="NF004978">
    <property type="entry name" value="PRK06354.1"/>
    <property type="match status" value="1"/>
</dbReference>
<dbReference type="EC" id="2.7.1.40" evidence="3 12"/>
<evidence type="ECO:0000256" key="2">
    <source>
        <dbReference type="ARBA" id="ARBA00008663"/>
    </source>
</evidence>
<dbReference type="NCBIfam" id="NF004886">
    <property type="entry name" value="PRK06247.1"/>
    <property type="match status" value="1"/>
</dbReference>
<evidence type="ECO:0000256" key="10">
    <source>
        <dbReference type="ARBA" id="ARBA00023152"/>
    </source>
</evidence>
<dbReference type="Proteomes" id="UP000006772">
    <property type="component" value="Unassembled WGS sequence"/>
</dbReference>
<dbReference type="PANTHER" id="PTHR11817">
    <property type="entry name" value="PYRUVATE KINASE"/>
    <property type="match status" value="1"/>
</dbReference>
<evidence type="ECO:0000256" key="9">
    <source>
        <dbReference type="ARBA" id="ARBA00022842"/>
    </source>
</evidence>
<keyword evidence="8" id="KW-0067">ATP-binding</keyword>
<evidence type="ECO:0000256" key="7">
    <source>
        <dbReference type="ARBA" id="ARBA00022777"/>
    </source>
</evidence>
<keyword evidence="7 13" id="KW-0418">Kinase</keyword>
<feature type="domain" description="Pyruvate kinase C-terminal" evidence="15">
    <location>
        <begin position="355"/>
        <end position="467"/>
    </location>
</feature>
<dbReference type="FunFam" id="2.40.33.10:FF:000001">
    <property type="entry name" value="Pyruvate kinase"/>
    <property type="match status" value="1"/>
</dbReference>
<dbReference type="InterPro" id="IPR015806">
    <property type="entry name" value="Pyrv_Knase_insert_dom_sf"/>
</dbReference>
<evidence type="ECO:0000256" key="6">
    <source>
        <dbReference type="ARBA" id="ARBA00022741"/>
    </source>
</evidence>
<evidence type="ECO:0000256" key="5">
    <source>
        <dbReference type="ARBA" id="ARBA00022723"/>
    </source>
</evidence>
<dbReference type="NCBIfam" id="NF004491">
    <property type="entry name" value="PRK05826.1"/>
    <property type="match status" value="1"/>
</dbReference>
<accession>A0AAI9IAF8</accession>
<dbReference type="GO" id="GO:0005524">
    <property type="term" value="F:ATP binding"/>
    <property type="evidence" value="ECO:0007669"/>
    <property type="project" value="UniProtKB-KW"/>
</dbReference>
<dbReference type="GO" id="GO:0016301">
    <property type="term" value="F:kinase activity"/>
    <property type="evidence" value="ECO:0007669"/>
    <property type="project" value="UniProtKB-KW"/>
</dbReference>
<dbReference type="InterPro" id="IPR040442">
    <property type="entry name" value="Pyrv_kinase-like_dom_sf"/>
</dbReference>
<evidence type="ECO:0000256" key="13">
    <source>
        <dbReference type="RuleBase" id="RU000504"/>
    </source>
</evidence>
<dbReference type="GO" id="GO:0030955">
    <property type="term" value="F:potassium ion binding"/>
    <property type="evidence" value="ECO:0007669"/>
    <property type="project" value="UniProtKB-UniRule"/>
</dbReference>
<dbReference type="InterPro" id="IPR015793">
    <property type="entry name" value="Pyrv_Knase_brl"/>
</dbReference>
<keyword evidence="9 13" id="KW-0460">Magnesium</keyword>